<feature type="transmembrane region" description="Helical" evidence="1">
    <location>
        <begin position="30"/>
        <end position="58"/>
    </location>
</feature>
<proteinExistence type="predicted"/>
<reference evidence="2" key="2">
    <citation type="journal article" date="2015" name="Fish Shellfish Immunol.">
        <title>Early steps in the European eel (Anguilla anguilla)-Vibrio vulnificus interaction in the gills: Role of the RtxA13 toxin.</title>
        <authorList>
            <person name="Callol A."/>
            <person name="Pajuelo D."/>
            <person name="Ebbesson L."/>
            <person name="Teles M."/>
            <person name="MacKenzie S."/>
            <person name="Amaro C."/>
        </authorList>
    </citation>
    <scope>NUCLEOTIDE SEQUENCE</scope>
</reference>
<dbReference type="EMBL" id="GBXM01012761">
    <property type="protein sequence ID" value="JAH95816.1"/>
    <property type="molecule type" value="Transcribed_RNA"/>
</dbReference>
<keyword evidence="1" id="KW-1133">Transmembrane helix</keyword>
<accession>A0A0E9X051</accession>
<keyword evidence="1" id="KW-0812">Transmembrane</keyword>
<sequence>MFDIWLASVGKLGFSCKIFLEELWLDLFNLFFFLTFLSFFLSFWKGVCVFLFDLYIIIEVCLYKSGKFHLILYCGVYTIRRLGLDVFSHLLWINVLV</sequence>
<evidence type="ECO:0000256" key="1">
    <source>
        <dbReference type="SAM" id="Phobius"/>
    </source>
</evidence>
<protein>
    <submittedName>
        <fullName evidence="2">Uncharacterized protein</fullName>
    </submittedName>
</protein>
<name>A0A0E9X051_ANGAN</name>
<dbReference type="AlphaFoldDB" id="A0A0E9X051"/>
<keyword evidence="1" id="KW-0472">Membrane</keyword>
<organism evidence="2">
    <name type="scientific">Anguilla anguilla</name>
    <name type="common">European freshwater eel</name>
    <name type="synonym">Muraena anguilla</name>
    <dbReference type="NCBI Taxonomy" id="7936"/>
    <lineage>
        <taxon>Eukaryota</taxon>
        <taxon>Metazoa</taxon>
        <taxon>Chordata</taxon>
        <taxon>Craniata</taxon>
        <taxon>Vertebrata</taxon>
        <taxon>Euteleostomi</taxon>
        <taxon>Actinopterygii</taxon>
        <taxon>Neopterygii</taxon>
        <taxon>Teleostei</taxon>
        <taxon>Anguilliformes</taxon>
        <taxon>Anguillidae</taxon>
        <taxon>Anguilla</taxon>
    </lineage>
</organism>
<evidence type="ECO:0000313" key="2">
    <source>
        <dbReference type="EMBL" id="JAH95816.1"/>
    </source>
</evidence>
<reference evidence="2" key="1">
    <citation type="submission" date="2014-11" db="EMBL/GenBank/DDBJ databases">
        <authorList>
            <person name="Amaro Gonzalez C."/>
        </authorList>
    </citation>
    <scope>NUCLEOTIDE SEQUENCE</scope>
</reference>